<reference evidence="3" key="1">
    <citation type="submission" date="2023-07" db="EMBL/GenBank/DDBJ databases">
        <title>Draft genomic sequences of Priestia flexa CCM isolated from the soil of an abandoned mine contaminated by free cyanide in the high Andean zone of Tacna, Peru.</title>
        <authorList>
            <person name="Caceda Quiroz C.J."/>
            <person name="Maraza Chooque G.J."/>
            <person name="Fora Quispe G.L."/>
            <person name="Carpio Mamani M."/>
        </authorList>
    </citation>
    <scope>NUCLEOTIDE SEQUENCE [LARGE SCALE GENOMIC DNA]</scope>
    <source>
        <strain evidence="3">CCM</strain>
    </source>
</reference>
<accession>A0ABU4J2E5</accession>
<dbReference type="RefSeq" id="WP_225001654.1">
    <property type="nucleotide sequence ID" value="NZ_JAIVMD010000002.1"/>
</dbReference>
<keyword evidence="3" id="KW-1185">Reference proteome</keyword>
<proteinExistence type="predicted"/>
<dbReference type="Proteomes" id="UP001284771">
    <property type="component" value="Unassembled WGS sequence"/>
</dbReference>
<dbReference type="GO" id="GO:0016787">
    <property type="term" value="F:hydrolase activity"/>
    <property type="evidence" value="ECO:0007669"/>
    <property type="project" value="UniProtKB-KW"/>
</dbReference>
<evidence type="ECO:0000313" key="3">
    <source>
        <dbReference type="Proteomes" id="UP001284771"/>
    </source>
</evidence>
<sequence>MIFELSHTYKVVVVEPFGYGWSDFTESERSVENIVEEVRNPLKKADIQGPYILMPHSVSGIYAMYYANHYPDEVEAIVGIDPTLPKMLRCFGEAPSTMPSIFRFVAPTGIARLAVELDDEPYLPIAEPGMYSSRELKMIKAKTSIKGYNKNIIMEMNEIERNVNKTESLTIPNKVPVVIFAKNFQKETNGKSTLSFYAQEIAKQHHNKVVMLNGHHYLHWTRSREIVDELKLF</sequence>
<dbReference type="InterPro" id="IPR029058">
    <property type="entry name" value="AB_hydrolase_fold"/>
</dbReference>
<dbReference type="Pfam" id="PF00561">
    <property type="entry name" value="Abhydrolase_1"/>
    <property type="match status" value="1"/>
</dbReference>
<dbReference type="InterPro" id="IPR000073">
    <property type="entry name" value="AB_hydrolase_1"/>
</dbReference>
<organism evidence="2 3">
    <name type="scientific">Priestia flexa</name>
    <dbReference type="NCBI Taxonomy" id="86664"/>
    <lineage>
        <taxon>Bacteria</taxon>
        <taxon>Bacillati</taxon>
        <taxon>Bacillota</taxon>
        <taxon>Bacilli</taxon>
        <taxon>Bacillales</taxon>
        <taxon>Bacillaceae</taxon>
        <taxon>Priestia</taxon>
    </lineage>
</organism>
<evidence type="ECO:0000259" key="1">
    <source>
        <dbReference type="Pfam" id="PF00561"/>
    </source>
</evidence>
<keyword evidence="2" id="KW-0378">Hydrolase</keyword>
<gene>
    <name evidence="2" type="ORF">RIB56_03340</name>
</gene>
<dbReference type="SUPFAM" id="SSF53474">
    <property type="entry name" value="alpha/beta-Hydrolases"/>
    <property type="match status" value="1"/>
</dbReference>
<dbReference type="EMBL" id="JAWUZT010000005">
    <property type="protein sequence ID" value="MDW8515155.1"/>
    <property type="molecule type" value="Genomic_DNA"/>
</dbReference>
<comment type="caution">
    <text evidence="2">The sequence shown here is derived from an EMBL/GenBank/DDBJ whole genome shotgun (WGS) entry which is preliminary data.</text>
</comment>
<feature type="domain" description="AB hydrolase-1" evidence="1">
    <location>
        <begin position="5"/>
        <end position="104"/>
    </location>
</feature>
<name>A0ABU4J2E5_9BACI</name>
<protein>
    <submittedName>
        <fullName evidence="2">Alpha/beta hydrolase</fullName>
    </submittedName>
</protein>
<dbReference type="Gene3D" id="3.40.50.1820">
    <property type="entry name" value="alpha/beta hydrolase"/>
    <property type="match status" value="1"/>
</dbReference>
<evidence type="ECO:0000313" key="2">
    <source>
        <dbReference type="EMBL" id="MDW8515155.1"/>
    </source>
</evidence>